<dbReference type="eggNOG" id="KOG1764">
    <property type="taxonomic scope" value="Eukaryota"/>
</dbReference>
<evidence type="ECO:0000256" key="2">
    <source>
        <dbReference type="ARBA" id="ARBA00023122"/>
    </source>
</evidence>
<feature type="domain" description="CBS" evidence="4">
    <location>
        <begin position="475"/>
        <end position="535"/>
    </location>
</feature>
<dbReference type="OMA" id="IYEPPGY"/>
<feature type="domain" description="CBS" evidence="4">
    <location>
        <begin position="390"/>
        <end position="448"/>
    </location>
</feature>
<protein>
    <recommendedName>
        <fullName evidence="4">CBS domain-containing protein</fullName>
    </recommendedName>
</protein>
<feature type="domain" description="CBS" evidence="4">
    <location>
        <begin position="152"/>
        <end position="218"/>
    </location>
</feature>
<name>K3XG66_SETIT</name>
<dbReference type="Gramene" id="KQL06219">
    <property type="protein sequence ID" value="KQL06219"/>
    <property type="gene ID" value="SETIT_000885mg"/>
</dbReference>
<gene>
    <name evidence="5" type="primary">LOC101754352</name>
</gene>
<dbReference type="SMART" id="SM00116">
    <property type="entry name" value="CBS"/>
    <property type="match status" value="4"/>
</dbReference>
<dbReference type="Pfam" id="PF00571">
    <property type="entry name" value="CBS"/>
    <property type="match status" value="3"/>
</dbReference>
<dbReference type="HOGENOM" id="CLU_036145_1_0_1"/>
<organism evidence="5 6">
    <name type="scientific">Setaria italica</name>
    <name type="common">Foxtail millet</name>
    <name type="synonym">Panicum italicum</name>
    <dbReference type="NCBI Taxonomy" id="4555"/>
    <lineage>
        <taxon>Eukaryota</taxon>
        <taxon>Viridiplantae</taxon>
        <taxon>Streptophyta</taxon>
        <taxon>Embryophyta</taxon>
        <taxon>Tracheophyta</taxon>
        <taxon>Spermatophyta</taxon>
        <taxon>Magnoliopsida</taxon>
        <taxon>Liliopsida</taxon>
        <taxon>Poales</taxon>
        <taxon>Poaceae</taxon>
        <taxon>PACMAD clade</taxon>
        <taxon>Panicoideae</taxon>
        <taxon>Panicodae</taxon>
        <taxon>Paniceae</taxon>
        <taxon>Cenchrinae</taxon>
        <taxon>Setaria</taxon>
    </lineage>
</organism>
<dbReference type="EMBL" id="AGNK02003234">
    <property type="status" value="NOT_ANNOTATED_CDS"/>
    <property type="molecule type" value="Genomic_DNA"/>
</dbReference>
<dbReference type="STRING" id="4555.K3XG66"/>
<dbReference type="PANTHER" id="PTHR13780:SF47">
    <property type="entry name" value="SNF1-RELATED PROTEIN KINASE REGULATORY SUBUNIT GAMMA-1-LIKE"/>
    <property type="match status" value="1"/>
</dbReference>
<evidence type="ECO:0000313" key="5">
    <source>
        <dbReference type="EnsemblPlants" id="KQL06219"/>
    </source>
</evidence>
<dbReference type="InterPro" id="IPR000644">
    <property type="entry name" value="CBS_dom"/>
</dbReference>
<dbReference type="Gene3D" id="3.10.580.10">
    <property type="entry name" value="CBS-domain"/>
    <property type="match status" value="2"/>
</dbReference>
<dbReference type="AlphaFoldDB" id="K3XG66"/>
<dbReference type="Proteomes" id="UP000004995">
    <property type="component" value="Unassembled WGS sequence"/>
</dbReference>
<dbReference type="CDD" id="cd02205">
    <property type="entry name" value="CBS_pair_SF"/>
    <property type="match status" value="2"/>
</dbReference>
<dbReference type="PROSITE" id="PS51371">
    <property type="entry name" value="CBS"/>
    <property type="match status" value="3"/>
</dbReference>
<proteinExistence type="predicted"/>
<dbReference type="InterPro" id="IPR046342">
    <property type="entry name" value="CBS_dom_sf"/>
</dbReference>
<keyword evidence="6" id="KW-1185">Reference proteome</keyword>
<dbReference type="EnsemblPlants" id="KQL06219">
    <property type="protein sequence ID" value="KQL06219"/>
    <property type="gene ID" value="SETIT_000885mg"/>
</dbReference>
<evidence type="ECO:0000259" key="4">
    <source>
        <dbReference type="PROSITE" id="PS51371"/>
    </source>
</evidence>
<evidence type="ECO:0000256" key="1">
    <source>
        <dbReference type="ARBA" id="ARBA00022737"/>
    </source>
</evidence>
<reference evidence="6" key="1">
    <citation type="journal article" date="2012" name="Nat. Biotechnol.">
        <title>Reference genome sequence of the model plant Setaria.</title>
        <authorList>
            <person name="Bennetzen J.L."/>
            <person name="Schmutz J."/>
            <person name="Wang H."/>
            <person name="Percifield R."/>
            <person name="Hawkins J."/>
            <person name="Pontaroli A.C."/>
            <person name="Estep M."/>
            <person name="Feng L."/>
            <person name="Vaughn J.N."/>
            <person name="Grimwood J."/>
            <person name="Jenkins J."/>
            <person name="Barry K."/>
            <person name="Lindquist E."/>
            <person name="Hellsten U."/>
            <person name="Deshpande S."/>
            <person name="Wang X."/>
            <person name="Wu X."/>
            <person name="Mitros T."/>
            <person name="Triplett J."/>
            <person name="Yang X."/>
            <person name="Ye C.Y."/>
            <person name="Mauro-Herrera M."/>
            <person name="Wang L."/>
            <person name="Li P."/>
            <person name="Sharma M."/>
            <person name="Sharma R."/>
            <person name="Ronald P.C."/>
            <person name="Panaud O."/>
            <person name="Kellogg E.A."/>
            <person name="Brutnell T.P."/>
            <person name="Doust A.N."/>
            <person name="Tuskan G.A."/>
            <person name="Rokhsar D."/>
            <person name="Devos K.M."/>
        </authorList>
    </citation>
    <scope>NUCLEOTIDE SEQUENCE [LARGE SCALE GENOMIC DNA]</scope>
    <source>
        <strain evidence="6">cv. Yugu1</strain>
    </source>
</reference>
<reference evidence="5" key="2">
    <citation type="submission" date="2018-08" db="UniProtKB">
        <authorList>
            <consortium name="EnsemblPlants"/>
        </authorList>
    </citation>
    <scope>IDENTIFICATION</scope>
    <source>
        <strain evidence="5">Yugu1</strain>
    </source>
</reference>
<dbReference type="InParanoid" id="K3XG66"/>
<dbReference type="SUPFAM" id="SSF54631">
    <property type="entry name" value="CBS-domain pair"/>
    <property type="match status" value="2"/>
</dbReference>
<dbReference type="InterPro" id="IPR050511">
    <property type="entry name" value="AMPK_gamma/SDS23_families"/>
</dbReference>
<dbReference type="PANTHER" id="PTHR13780">
    <property type="entry name" value="AMP-ACTIVATED PROTEIN KINASE, GAMMA REGULATORY SUBUNIT"/>
    <property type="match status" value="1"/>
</dbReference>
<keyword evidence="1" id="KW-0677">Repeat</keyword>
<keyword evidence="2 3" id="KW-0129">CBS domain</keyword>
<sequence>MYMFPFLAILRSADSCRLASPPIHHIPAPPAALPAPGLQPREKAAAHRFQIPITVQEHPEPREQGLQIRQNHIRPGPSSVPILVPGPGGGGASRGLYSCIQAQGMDQSKENAEFPSCDAYFEAIQSKKKLPLSLQESLTAAFAQIPVSSFPEVPAGRVIEIHGDTSVLEALRILSENNIRAAPVLNPEPVAPADWQGRYLGVIDYSAIIRWVLENAELASVALSAGSATAAGVGMGAVGAMGVAALGATGPAAVAGLTAAAVGAAVAGGLTAEKGVAKDGLAAADHLGEDFYKVLLEQEPFKSTTVQSIVESYHWSPFIPITLDSSMLTVLLLLSKYRLRNVPVIEPDKPVIRNFITQTGVVKGLQECKGRDWFDYISALPLSDLGLPFMSIDEVITVKSDDLILEAFKCMKDKKIGGVPVVEGPKRKLVGSVSIRDIRFLLLRPDLFSNFRQLTIIEFMKTLGSTLPDSGNNCLVKPPPTCAPDTSLGSVIDSIASRITHRIYVVDDDLEVVGVVTLRDVISCFIHEPPGYCDSYLASAMENLEGKGAGSVEKS</sequence>
<dbReference type="FunFam" id="3.10.580.10:FF:000062">
    <property type="entry name" value="SNF1-related protein kinase regulatory subunit gamma-1-like"/>
    <property type="match status" value="1"/>
</dbReference>
<accession>K3XG66</accession>
<evidence type="ECO:0000313" key="6">
    <source>
        <dbReference type="Proteomes" id="UP000004995"/>
    </source>
</evidence>
<evidence type="ECO:0000256" key="3">
    <source>
        <dbReference type="PROSITE-ProRule" id="PRU00703"/>
    </source>
</evidence>